<dbReference type="AlphaFoldDB" id="M7BXW8"/>
<reference evidence="3" key="1">
    <citation type="journal article" date="2013" name="Nat. Genet.">
        <title>The draft genomes of soft-shell turtle and green sea turtle yield insights into the development and evolution of the turtle-specific body plan.</title>
        <authorList>
            <person name="Wang Z."/>
            <person name="Pascual-Anaya J."/>
            <person name="Zadissa A."/>
            <person name="Li W."/>
            <person name="Niimura Y."/>
            <person name="Huang Z."/>
            <person name="Li C."/>
            <person name="White S."/>
            <person name="Xiong Z."/>
            <person name="Fang D."/>
            <person name="Wang B."/>
            <person name="Ming Y."/>
            <person name="Chen Y."/>
            <person name="Zheng Y."/>
            <person name="Kuraku S."/>
            <person name="Pignatelli M."/>
            <person name="Herrero J."/>
            <person name="Beal K."/>
            <person name="Nozawa M."/>
            <person name="Li Q."/>
            <person name="Wang J."/>
            <person name="Zhang H."/>
            <person name="Yu L."/>
            <person name="Shigenobu S."/>
            <person name="Wang J."/>
            <person name="Liu J."/>
            <person name="Flicek P."/>
            <person name="Searle S."/>
            <person name="Wang J."/>
            <person name="Kuratani S."/>
            <person name="Yin Y."/>
            <person name="Aken B."/>
            <person name="Zhang G."/>
            <person name="Irie N."/>
        </authorList>
    </citation>
    <scope>NUCLEOTIDE SEQUENCE [LARGE SCALE GENOMIC DNA]</scope>
</reference>
<dbReference type="EMBL" id="KB505291">
    <property type="protein sequence ID" value="EMP40670.1"/>
    <property type="molecule type" value="Genomic_DNA"/>
</dbReference>
<dbReference type="Proteomes" id="UP000031443">
    <property type="component" value="Unassembled WGS sequence"/>
</dbReference>
<protein>
    <submittedName>
        <fullName evidence="2">Uncharacterized protein</fullName>
    </submittedName>
</protein>
<evidence type="ECO:0000313" key="3">
    <source>
        <dbReference type="Proteomes" id="UP000031443"/>
    </source>
</evidence>
<feature type="region of interest" description="Disordered" evidence="1">
    <location>
        <begin position="29"/>
        <end position="56"/>
    </location>
</feature>
<feature type="region of interest" description="Disordered" evidence="1">
    <location>
        <begin position="82"/>
        <end position="145"/>
    </location>
</feature>
<evidence type="ECO:0000256" key="1">
    <source>
        <dbReference type="SAM" id="MobiDB-lite"/>
    </source>
</evidence>
<sequence length="145" mass="15742">MHYCYPYFCAAAAGGTAFRAATLTSALRPTELGPQSEATTLRPPSSEGRSTEGDQHCCNRCSECRFSGSSEDPLNRLSGQLQYASSPRRARSQATNKCEQNASPGSCSTPSGAEVSGHDRLWKRSRAATRERSFREPQEFSLSPS</sequence>
<evidence type="ECO:0000313" key="2">
    <source>
        <dbReference type="EMBL" id="EMP40670.1"/>
    </source>
</evidence>
<name>M7BXW8_CHEMY</name>
<keyword evidence="3" id="KW-1185">Reference proteome</keyword>
<proteinExistence type="predicted"/>
<gene>
    <name evidence="2" type="ORF">UY3_02085</name>
</gene>
<organism evidence="2 3">
    <name type="scientific">Chelonia mydas</name>
    <name type="common">Green sea-turtle</name>
    <name type="synonym">Chelonia agassizi</name>
    <dbReference type="NCBI Taxonomy" id="8469"/>
    <lineage>
        <taxon>Eukaryota</taxon>
        <taxon>Metazoa</taxon>
        <taxon>Chordata</taxon>
        <taxon>Craniata</taxon>
        <taxon>Vertebrata</taxon>
        <taxon>Euteleostomi</taxon>
        <taxon>Archelosauria</taxon>
        <taxon>Testudinata</taxon>
        <taxon>Testudines</taxon>
        <taxon>Cryptodira</taxon>
        <taxon>Durocryptodira</taxon>
        <taxon>Americhelydia</taxon>
        <taxon>Chelonioidea</taxon>
        <taxon>Cheloniidae</taxon>
        <taxon>Chelonia</taxon>
    </lineage>
</organism>
<accession>M7BXW8</accession>
<feature type="compositionally biased region" description="Polar residues" evidence="1">
    <location>
        <begin position="92"/>
        <end position="111"/>
    </location>
</feature>
<feature type="compositionally biased region" description="Basic and acidic residues" evidence="1">
    <location>
        <begin position="116"/>
        <end position="138"/>
    </location>
</feature>